<keyword evidence="3" id="KW-0378">Hydrolase</keyword>
<sequence>MRRKLIGKTVLAILLDLAAAGVLLCCFALFHHVIQVPGDTAGVIEIPRPSASAPPLPTSDAPVEQTQTESSYQSGAISISLNTVQSGSGSSALTYHIADLSVSDIEALRTAFADGTYGRNYAESVLEQDLANDAILAISGDSYGMSEGGIVIRNGILYRYEETASDICVLYYDGRMETLSPGEYTQESLIEGGAYQVWTFGPGLLDEEGKALRAFNTDPYLIQKHPRAAIGYYEPGHYVFVLVDGRQEASQGLTLRGLAELFEELGCTAAYNLDGGKSAVMTFNDEIYSDPYTEPREVTDIIYIKEV</sequence>
<feature type="domain" description="Phosphodiester glycosidase" evidence="2">
    <location>
        <begin position="133"/>
        <end position="304"/>
    </location>
</feature>
<keyword evidence="3" id="KW-0326">Glycosidase</keyword>
<reference evidence="3" key="1">
    <citation type="submission" date="2020-10" db="EMBL/GenBank/DDBJ databases">
        <authorList>
            <person name="Gilroy R."/>
        </authorList>
    </citation>
    <scope>NUCLEOTIDE SEQUENCE</scope>
    <source>
        <strain evidence="3">CHK195-4489</strain>
    </source>
</reference>
<dbReference type="EMBL" id="DVMM01000211">
    <property type="protein sequence ID" value="HIU30512.1"/>
    <property type="molecule type" value="Genomic_DNA"/>
</dbReference>
<evidence type="ECO:0000256" key="1">
    <source>
        <dbReference type="SAM" id="MobiDB-lite"/>
    </source>
</evidence>
<gene>
    <name evidence="3" type="ORF">IAD50_09495</name>
</gene>
<dbReference type="AlphaFoldDB" id="A0A9D1I9T4"/>
<reference evidence="3" key="2">
    <citation type="journal article" date="2021" name="PeerJ">
        <title>Extensive microbial diversity within the chicken gut microbiome revealed by metagenomics and culture.</title>
        <authorList>
            <person name="Gilroy R."/>
            <person name="Ravi A."/>
            <person name="Getino M."/>
            <person name="Pursley I."/>
            <person name="Horton D.L."/>
            <person name="Alikhan N.F."/>
            <person name="Baker D."/>
            <person name="Gharbi K."/>
            <person name="Hall N."/>
            <person name="Watson M."/>
            <person name="Adriaenssens E.M."/>
            <person name="Foster-Nyarko E."/>
            <person name="Jarju S."/>
            <person name="Secka A."/>
            <person name="Antonio M."/>
            <person name="Oren A."/>
            <person name="Chaudhuri R.R."/>
            <person name="La Ragione R."/>
            <person name="Hildebrand F."/>
            <person name="Pallen M.J."/>
        </authorList>
    </citation>
    <scope>NUCLEOTIDE SEQUENCE</scope>
    <source>
        <strain evidence="3">CHK195-4489</strain>
    </source>
</reference>
<dbReference type="InterPro" id="IPR018711">
    <property type="entry name" value="NAGPA"/>
</dbReference>
<dbReference type="Proteomes" id="UP000824089">
    <property type="component" value="Unassembled WGS sequence"/>
</dbReference>
<feature type="region of interest" description="Disordered" evidence="1">
    <location>
        <begin position="48"/>
        <end position="67"/>
    </location>
</feature>
<organism evidence="3 4">
    <name type="scientific">Candidatus Egerieisoma faecipullorum</name>
    <dbReference type="NCBI Taxonomy" id="2840963"/>
    <lineage>
        <taxon>Bacteria</taxon>
        <taxon>Bacillati</taxon>
        <taxon>Bacillota</taxon>
        <taxon>Clostridia</taxon>
        <taxon>Eubacteriales</taxon>
        <taxon>Clostridiaceae</taxon>
        <taxon>Clostridiaceae incertae sedis</taxon>
        <taxon>Candidatus Egerieisoma</taxon>
    </lineage>
</organism>
<evidence type="ECO:0000313" key="3">
    <source>
        <dbReference type="EMBL" id="HIU30512.1"/>
    </source>
</evidence>
<dbReference type="GO" id="GO:0016798">
    <property type="term" value="F:hydrolase activity, acting on glycosyl bonds"/>
    <property type="evidence" value="ECO:0007669"/>
    <property type="project" value="UniProtKB-KW"/>
</dbReference>
<dbReference type="Pfam" id="PF09992">
    <property type="entry name" value="NAGPA"/>
    <property type="match status" value="1"/>
</dbReference>
<dbReference type="PANTHER" id="PTHR40446">
    <property type="entry name" value="N-ACETYLGLUCOSAMINE-1-PHOSPHODIESTER ALPHA-N-ACETYLGLUCOSAMINIDASE"/>
    <property type="match status" value="1"/>
</dbReference>
<proteinExistence type="predicted"/>
<protein>
    <submittedName>
        <fullName evidence="3">Phosphodiester glycosidase family protein</fullName>
    </submittedName>
</protein>
<evidence type="ECO:0000259" key="2">
    <source>
        <dbReference type="Pfam" id="PF09992"/>
    </source>
</evidence>
<dbReference type="PANTHER" id="PTHR40446:SF2">
    <property type="entry name" value="N-ACETYLGLUCOSAMINE-1-PHOSPHODIESTER ALPHA-N-ACETYLGLUCOSAMINIDASE"/>
    <property type="match status" value="1"/>
</dbReference>
<accession>A0A9D1I9T4</accession>
<comment type="caution">
    <text evidence="3">The sequence shown here is derived from an EMBL/GenBank/DDBJ whole genome shotgun (WGS) entry which is preliminary data.</text>
</comment>
<name>A0A9D1I9T4_9CLOT</name>
<evidence type="ECO:0000313" key="4">
    <source>
        <dbReference type="Proteomes" id="UP000824089"/>
    </source>
</evidence>